<dbReference type="Proteomes" id="UP000218164">
    <property type="component" value="Unassembled WGS sequence"/>
</dbReference>
<dbReference type="AlphaFoldDB" id="A0A2A2HSR1"/>
<gene>
    <name evidence="1" type="ORF">ASJ81_06960</name>
</gene>
<accession>A0A2A2HSR1</accession>
<proteinExistence type="predicted"/>
<sequence>MYKDILKANDRNTEKLEFLVVLYMHKLSESEISYRMALSGIDRKLEFYELAATTRSTRSRTYKGSTVIINVMKYLVFCHPINTGN</sequence>
<name>A0A2A2HSR1_9EURY</name>
<comment type="caution">
    <text evidence="1">The sequence shown here is derived from an EMBL/GenBank/DDBJ whole genome shotgun (WGS) entry which is preliminary data.</text>
</comment>
<reference evidence="1 2" key="1">
    <citation type="journal article" date="2017" name="BMC Genomics">
        <title>Genomic analysis of methanogenic archaea reveals a shift towards energy conservation.</title>
        <authorList>
            <person name="Gilmore S.P."/>
            <person name="Henske J.K."/>
            <person name="Sexton J.A."/>
            <person name="Solomon K.V."/>
            <person name="Seppala S."/>
            <person name="Yoo J.I."/>
            <person name="Huyett L.M."/>
            <person name="Pressman A."/>
            <person name="Cogan J.Z."/>
            <person name="Kivenson V."/>
            <person name="Peng X."/>
            <person name="Tan Y."/>
            <person name="Valentine D.L."/>
            <person name="O'Malley M.A."/>
        </authorList>
    </citation>
    <scope>NUCLEOTIDE SEQUENCE [LARGE SCALE GENOMIC DNA]</scope>
    <source>
        <strain evidence="1 2">MC-15</strain>
    </source>
</reference>
<dbReference type="RefSeq" id="WP_170943304.1">
    <property type="nucleotide sequence ID" value="NZ_LMVP01000279.1"/>
</dbReference>
<dbReference type="EMBL" id="LMVP01000279">
    <property type="protein sequence ID" value="PAV12323.1"/>
    <property type="molecule type" value="Genomic_DNA"/>
</dbReference>
<keyword evidence="2" id="KW-1185">Reference proteome</keyword>
<evidence type="ECO:0000313" key="1">
    <source>
        <dbReference type="EMBL" id="PAV12323.1"/>
    </source>
</evidence>
<protein>
    <submittedName>
        <fullName evidence="1">Uncharacterized protein</fullName>
    </submittedName>
</protein>
<evidence type="ECO:0000313" key="2">
    <source>
        <dbReference type="Proteomes" id="UP000218164"/>
    </source>
</evidence>
<organism evidence="1 2">
    <name type="scientific">Methanosarcina spelaei</name>
    <dbReference type="NCBI Taxonomy" id="1036679"/>
    <lineage>
        <taxon>Archaea</taxon>
        <taxon>Methanobacteriati</taxon>
        <taxon>Methanobacteriota</taxon>
        <taxon>Stenosarchaea group</taxon>
        <taxon>Methanomicrobia</taxon>
        <taxon>Methanosarcinales</taxon>
        <taxon>Methanosarcinaceae</taxon>
        <taxon>Methanosarcina</taxon>
    </lineage>
</organism>